<feature type="region of interest" description="Disordered" evidence="1">
    <location>
        <begin position="143"/>
        <end position="184"/>
    </location>
</feature>
<keyword evidence="3" id="KW-1185">Reference proteome</keyword>
<dbReference type="AlphaFoldDB" id="A0AAD3DUA1"/>
<gene>
    <name evidence="2" type="ORF">Agub_g10080</name>
</gene>
<accession>A0AAD3DUA1</accession>
<evidence type="ECO:0000313" key="2">
    <source>
        <dbReference type="EMBL" id="GFR48220.1"/>
    </source>
</evidence>
<protein>
    <submittedName>
        <fullName evidence="2">Uncharacterized protein</fullName>
    </submittedName>
</protein>
<evidence type="ECO:0000313" key="3">
    <source>
        <dbReference type="Proteomes" id="UP001054857"/>
    </source>
</evidence>
<feature type="compositionally biased region" description="Gly residues" evidence="1">
    <location>
        <begin position="148"/>
        <end position="157"/>
    </location>
</feature>
<reference evidence="2 3" key="1">
    <citation type="journal article" date="2021" name="Sci. Rep.">
        <title>Genome sequencing of the multicellular alga Astrephomene provides insights into convergent evolution of germ-soma differentiation.</title>
        <authorList>
            <person name="Yamashita S."/>
            <person name="Yamamoto K."/>
            <person name="Matsuzaki R."/>
            <person name="Suzuki S."/>
            <person name="Yamaguchi H."/>
            <person name="Hirooka S."/>
            <person name="Minakuchi Y."/>
            <person name="Miyagishima S."/>
            <person name="Kawachi M."/>
            <person name="Toyoda A."/>
            <person name="Nozaki H."/>
        </authorList>
    </citation>
    <scope>NUCLEOTIDE SEQUENCE [LARGE SCALE GENOMIC DNA]</scope>
    <source>
        <strain evidence="2 3">NIES-4017</strain>
    </source>
</reference>
<feature type="compositionally biased region" description="Low complexity" evidence="1">
    <location>
        <begin position="158"/>
        <end position="170"/>
    </location>
</feature>
<name>A0AAD3DUA1_9CHLO</name>
<proteinExistence type="predicted"/>
<dbReference type="Proteomes" id="UP001054857">
    <property type="component" value="Unassembled WGS sequence"/>
</dbReference>
<evidence type="ECO:0000256" key="1">
    <source>
        <dbReference type="SAM" id="MobiDB-lite"/>
    </source>
</evidence>
<sequence>MQRGIRRASTALSSRASIASEAPVTQPAWDSDWAQSELSSYFKQHPEKLTHQLDRIVASLRRSQGSDMQAFIMELDGIIEELNATIDHDRRHVEGRNRLMRDYPEVTNEFLHFFLDSVMEELEREQAAGISAPHAIGSGPSVVRGGSLSAGGAGGALRPGSGSSSSSSAGGKERFASIPRRRHI</sequence>
<comment type="caution">
    <text evidence="2">The sequence shown here is derived from an EMBL/GenBank/DDBJ whole genome shotgun (WGS) entry which is preliminary data.</text>
</comment>
<dbReference type="EMBL" id="BMAR01000022">
    <property type="protein sequence ID" value="GFR48220.1"/>
    <property type="molecule type" value="Genomic_DNA"/>
</dbReference>
<organism evidence="2 3">
    <name type="scientific">Astrephomene gubernaculifera</name>
    <dbReference type="NCBI Taxonomy" id="47775"/>
    <lineage>
        <taxon>Eukaryota</taxon>
        <taxon>Viridiplantae</taxon>
        <taxon>Chlorophyta</taxon>
        <taxon>core chlorophytes</taxon>
        <taxon>Chlorophyceae</taxon>
        <taxon>CS clade</taxon>
        <taxon>Chlamydomonadales</taxon>
        <taxon>Astrephomenaceae</taxon>
        <taxon>Astrephomene</taxon>
    </lineage>
</organism>